<feature type="compositionally biased region" description="Polar residues" evidence="1">
    <location>
        <begin position="36"/>
        <end position="55"/>
    </location>
</feature>
<reference evidence="2" key="1">
    <citation type="submission" date="2012-08" db="EMBL/GenBank/DDBJ databases">
        <title>Genome analysis of Colletotrichum orbiculare and Colletotrichum fructicola.</title>
        <authorList>
            <person name="Gan P.H.P."/>
            <person name="Ikeda K."/>
            <person name="Irieda H."/>
            <person name="Narusaka M."/>
            <person name="O'Connell R.J."/>
            <person name="Narusaka Y."/>
            <person name="Takano Y."/>
            <person name="Kubo Y."/>
            <person name="Shirasu K."/>
        </authorList>
    </citation>
    <scope>NUCLEOTIDE SEQUENCE</scope>
    <source>
        <strain evidence="2">Nara gc5</strain>
    </source>
</reference>
<evidence type="ECO:0000256" key="1">
    <source>
        <dbReference type="SAM" id="MobiDB-lite"/>
    </source>
</evidence>
<feature type="region of interest" description="Disordered" evidence="1">
    <location>
        <begin position="1"/>
        <end position="55"/>
    </location>
</feature>
<name>L2FW05_COLFN</name>
<reference evidence="3 4" key="3">
    <citation type="submission" date="2020-04" db="EMBL/GenBank/DDBJ databases">
        <title>Genome sequencing and assembly of multiple isolates from the Colletotrichum gloeosporioides species complex.</title>
        <authorList>
            <person name="Gan P."/>
            <person name="Shirasu K."/>
        </authorList>
    </citation>
    <scope>NUCLEOTIDE SEQUENCE [LARGE SCALE GENOMIC DNA]</scope>
    <source>
        <strain evidence="3 4">Nara gc5</strain>
    </source>
</reference>
<protein>
    <submittedName>
        <fullName evidence="2">Uncharacterized protein</fullName>
    </submittedName>
</protein>
<sequence>MVSNNLKRKTNPEQQGTPGQNNRGSMSYPHQPYEAWQTTTSLPQPIPGQPSTTHYFELGHSQTAEPPSSPHNTETVEFDEHWPPAPPVPQQLSWNTNLAYRSYVGNGNDFGTDQTDPVMGDAITGACYSSSIQSIASTTFTVGSPSPQDFGHIGAWNPYGASIEREPAQDDIRGRVPIQLNLQNLPGRSERSMSTNVNRPSSPSDDEKKKKKKHSKSKRSDRHDNRGHRHK</sequence>
<dbReference type="OrthoDB" id="4829797at2759"/>
<feature type="compositionally biased region" description="Polar residues" evidence="1">
    <location>
        <begin position="180"/>
        <end position="199"/>
    </location>
</feature>
<dbReference type="HOGENOM" id="CLU_1199726_0_0_1"/>
<feature type="region of interest" description="Disordered" evidence="1">
    <location>
        <begin position="178"/>
        <end position="231"/>
    </location>
</feature>
<reference evidence="3 4" key="2">
    <citation type="submission" date="2012-08" db="EMBL/GenBank/DDBJ databases">
        <authorList>
            <person name="Gan P.H.P."/>
            <person name="Ikeda K."/>
            <person name="Irieda H."/>
            <person name="Narusaka M."/>
            <person name="O'Connell R.J."/>
            <person name="Narusaka Y."/>
            <person name="Takano Y."/>
            <person name="Kubo Y."/>
            <person name="Shirasu K."/>
        </authorList>
    </citation>
    <scope>NUCLEOTIDE SEQUENCE [LARGE SCALE GENOMIC DNA]</scope>
    <source>
        <strain evidence="3 4">Nara gc5</strain>
    </source>
</reference>
<feature type="compositionally biased region" description="Basic residues" evidence="1">
    <location>
        <begin position="209"/>
        <end position="231"/>
    </location>
</feature>
<dbReference type="InParanoid" id="L2FW05"/>
<gene>
    <name evidence="2" type="ORF">CGGC5_9250</name>
    <name evidence="3" type="ORF">CGGC5_v010584</name>
</gene>
<keyword evidence="4" id="KW-1185">Reference proteome</keyword>
<feature type="compositionally biased region" description="Polar residues" evidence="1">
    <location>
        <begin position="12"/>
        <end position="25"/>
    </location>
</feature>
<proteinExistence type="predicted"/>
<dbReference type="EMBL" id="KB020794">
    <property type="protein sequence ID" value="ELA30507.1"/>
    <property type="molecule type" value="Genomic_DNA"/>
</dbReference>
<evidence type="ECO:0000313" key="4">
    <source>
        <dbReference type="Proteomes" id="UP000011096"/>
    </source>
</evidence>
<organism evidence="2">
    <name type="scientific">Colletotrichum fructicola (strain Nara gc5)</name>
    <name type="common">Anthracnose fungus</name>
    <name type="synonym">Colletotrichum gloeosporioides (strain Nara gc5)</name>
    <dbReference type="NCBI Taxonomy" id="1213859"/>
    <lineage>
        <taxon>Eukaryota</taxon>
        <taxon>Fungi</taxon>
        <taxon>Dikarya</taxon>
        <taxon>Ascomycota</taxon>
        <taxon>Pezizomycotina</taxon>
        <taxon>Sordariomycetes</taxon>
        <taxon>Hypocreomycetidae</taxon>
        <taxon>Glomerellales</taxon>
        <taxon>Glomerellaceae</taxon>
        <taxon>Colletotrichum</taxon>
        <taxon>Colletotrichum gloeosporioides species complex</taxon>
    </lineage>
</organism>
<evidence type="ECO:0000313" key="3">
    <source>
        <dbReference type="EMBL" id="KAF4480838.1"/>
    </source>
</evidence>
<accession>L2FW05</accession>
<evidence type="ECO:0000313" key="2">
    <source>
        <dbReference type="EMBL" id="ELA30507.1"/>
    </source>
</evidence>
<dbReference type="Proteomes" id="UP000011096">
    <property type="component" value="Unassembled WGS sequence"/>
</dbReference>
<dbReference type="EMBL" id="ANPB02000006">
    <property type="protein sequence ID" value="KAF4480838.1"/>
    <property type="molecule type" value="Genomic_DNA"/>
</dbReference>
<dbReference type="AlphaFoldDB" id="L2FW05"/>